<dbReference type="AlphaFoldDB" id="A0A7W7ZD07"/>
<dbReference type="EMBL" id="JACHIP010000003">
    <property type="protein sequence ID" value="MBB5057655.1"/>
    <property type="molecule type" value="Genomic_DNA"/>
</dbReference>
<name>A0A7W7ZD07_9BACT</name>
<sequence>MAAVKKCAHEMCKCVVGEKEKYCSTFCEDAKGTQTLTCDCGHAACEADKL</sequence>
<accession>A0A7W7ZD07</accession>
<comment type="caution">
    <text evidence="1">The sequence shown here is derived from an EMBL/GenBank/DDBJ whole genome shotgun (WGS) entry which is preliminary data.</text>
</comment>
<organism evidence="1 2">
    <name type="scientific">Granulicella aggregans</name>
    <dbReference type="NCBI Taxonomy" id="474949"/>
    <lineage>
        <taxon>Bacteria</taxon>
        <taxon>Pseudomonadati</taxon>
        <taxon>Acidobacteriota</taxon>
        <taxon>Terriglobia</taxon>
        <taxon>Terriglobales</taxon>
        <taxon>Acidobacteriaceae</taxon>
        <taxon>Granulicella</taxon>
    </lineage>
</organism>
<reference evidence="1 2" key="1">
    <citation type="submission" date="2020-08" db="EMBL/GenBank/DDBJ databases">
        <title>Genomic Encyclopedia of Type Strains, Phase IV (KMG-V): Genome sequencing to study the core and pangenomes of soil and plant-associated prokaryotes.</title>
        <authorList>
            <person name="Whitman W."/>
        </authorList>
    </citation>
    <scope>NUCLEOTIDE SEQUENCE [LARGE SCALE GENOMIC DNA]</scope>
    <source>
        <strain evidence="1 2">M8UP14</strain>
    </source>
</reference>
<keyword evidence="2" id="KW-1185">Reference proteome</keyword>
<protein>
    <submittedName>
        <fullName evidence="1">Uncharacterized protein</fullName>
    </submittedName>
</protein>
<evidence type="ECO:0000313" key="1">
    <source>
        <dbReference type="EMBL" id="MBB5057655.1"/>
    </source>
</evidence>
<gene>
    <name evidence="1" type="ORF">HDF16_002361</name>
</gene>
<proteinExistence type="predicted"/>
<dbReference type="Proteomes" id="UP000540989">
    <property type="component" value="Unassembled WGS sequence"/>
</dbReference>
<evidence type="ECO:0000313" key="2">
    <source>
        <dbReference type="Proteomes" id="UP000540989"/>
    </source>
</evidence>